<dbReference type="OrthoDB" id="4380123at2"/>
<name>A0A5E4RXK4_9BURK</name>
<dbReference type="RefSeq" id="WP_150677801.1">
    <property type="nucleotide sequence ID" value="NZ_CABPSK010000001.1"/>
</dbReference>
<evidence type="ECO:0000313" key="2">
    <source>
        <dbReference type="Proteomes" id="UP000366945"/>
    </source>
</evidence>
<keyword evidence="2" id="KW-1185">Reference proteome</keyword>
<sequence length="298" mass="32280">MCLIVFSWQPDAETPLVLLANRDEFFERAAEPMHWWRDRPSVLAGRDLRGGGTWMGINRAGRFAALTNFRDGRAPMAPKDAPSRGLLVSAMLDDTPLDADLARVEKHAHDYAGFNLLAGDLPGRKLFWLGNRDQRGSTDDRSDGAAGDHVRMNGAAVTLPAGVGLPIAHAIAPGVHGLSNALLDTPWPKLVSRRNALSAALADNAANADDATLLRLMRDATEAPDDALPETGVPHPWEKTLSAAFIASPAYGTRCTTLLRYHRDGRVDMVEATVTPGQSPSELSDQRSFAFTVETLRN</sequence>
<evidence type="ECO:0000313" key="1">
    <source>
        <dbReference type="EMBL" id="VVD66599.1"/>
    </source>
</evidence>
<dbReference type="AlphaFoldDB" id="A0A5E4RXK4"/>
<gene>
    <name evidence="1" type="ORF">PPN31114_00386</name>
</gene>
<dbReference type="PANTHER" id="PTHR17985">
    <property type="entry name" value="SER/THR-RICH PROTEIN T10 IN DGCR REGION"/>
    <property type="match status" value="1"/>
</dbReference>
<dbReference type="PANTHER" id="PTHR17985:SF8">
    <property type="entry name" value="TRANSPORT AND GOLGI ORGANIZATION PROTEIN 2 HOMOLOG"/>
    <property type="match status" value="1"/>
</dbReference>
<dbReference type="GeneID" id="300402454"/>
<accession>A0A5E4RXK4</accession>
<proteinExistence type="predicted"/>
<protein>
    <submittedName>
        <fullName evidence="1">NRDE family protein</fullName>
    </submittedName>
</protein>
<dbReference type="InterPro" id="IPR008551">
    <property type="entry name" value="TANGO2"/>
</dbReference>
<organism evidence="1 2">
    <name type="scientific">Pandoraea pneumonica</name>
    <dbReference type="NCBI Taxonomy" id="2508299"/>
    <lineage>
        <taxon>Bacteria</taxon>
        <taxon>Pseudomonadati</taxon>
        <taxon>Pseudomonadota</taxon>
        <taxon>Betaproteobacteria</taxon>
        <taxon>Burkholderiales</taxon>
        <taxon>Burkholderiaceae</taxon>
        <taxon>Pandoraea</taxon>
    </lineage>
</organism>
<dbReference type="Proteomes" id="UP000366945">
    <property type="component" value="Unassembled WGS sequence"/>
</dbReference>
<dbReference type="EMBL" id="CABPSK010000001">
    <property type="protein sequence ID" value="VVD66599.1"/>
    <property type="molecule type" value="Genomic_DNA"/>
</dbReference>
<reference evidence="1 2" key="1">
    <citation type="submission" date="2019-08" db="EMBL/GenBank/DDBJ databases">
        <authorList>
            <person name="Peeters C."/>
        </authorList>
    </citation>
    <scope>NUCLEOTIDE SEQUENCE [LARGE SCALE GENOMIC DNA]</scope>
    <source>
        <strain evidence="1 2">LMG 31114</strain>
    </source>
</reference>
<dbReference type="Pfam" id="PF05742">
    <property type="entry name" value="TANGO2"/>
    <property type="match status" value="1"/>
</dbReference>